<dbReference type="EMBL" id="JBHFFA010000001">
    <property type="protein sequence ID" value="KAL2652037.1"/>
    <property type="molecule type" value="Genomic_DNA"/>
</dbReference>
<proteinExistence type="inferred from homology"/>
<accession>A0ABD1ZKQ5</accession>
<protein>
    <recommendedName>
        <fullName evidence="6">Staygreen protein domain-containing protein</fullName>
    </recommendedName>
</protein>
<evidence type="ECO:0000256" key="5">
    <source>
        <dbReference type="ARBA" id="ARBA00022946"/>
    </source>
</evidence>
<dbReference type="AlphaFoldDB" id="A0ABD1ZKQ5"/>
<evidence type="ECO:0000256" key="1">
    <source>
        <dbReference type="ARBA" id="ARBA00004229"/>
    </source>
</evidence>
<evidence type="ECO:0000259" key="6">
    <source>
        <dbReference type="Pfam" id="PF12638"/>
    </source>
</evidence>
<dbReference type="Proteomes" id="UP001605036">
    <property type="component" value="Unassembled WGS sequence"/>
</dbReference>
<keyword evidence="8" id="KW-1185">Reference proteome</keyword>
<evidence type="ECO:0000256" key="4">
    <source>
        <dbReference type="ARBA" id="ARBA00022640"/>
    </source>
</evidence>
<comment type="subcellular location">
    <subcellularLocation>
        <location evidence="1">Plastid</location>
        <location evidence="1">Chloroplast</location>
    </subcellularLocation>
</comment>
<dbReference type="PANTHER" id="PTHR31750">
    <property type="entry name" value="PROTEIN STAY-GREEN 1, CHLOROPLASTIC-RELATED"/>
    <property type="match status" value="1"/>
</dbReference>
<sequence>MMTAVACTCGPSPSTSLNSFTSREISEISHELTLRSSSSARVVAPSNMSKAVIAASQKASVSCSLESRVSSSSFWGKDGNSRLLNVDPNQQAQILRSSRPMPPVEARLFGPAIFEASKLRVLFLGKEDDKGQLQNPRIYTLTHSDVTAKITLAVAQEINKAQLMGWYNQLQRDEVLAEWRRTKGEMSLHVHCHISGGNWLHNLIAKLRFYIFRKELPVVLESFVYGDKDLFSKHPELKDAPVWVYFHSNMEEYNRLECWGPLSEATKGASELQKEAIHQALDEIVSERKQQFPKPICSAPCECCSRHDAVIPIPDSFRVLLQARELEVDVKRETTV</sequence>
<evidence type="ECO:0000313" key="8">
    <source>
        <dbReference type="Proteomes" id="UP001605036"/>
    </source>
</evidence>
<comment type="caution">
    <text evidence="7">The sequence shown here is derived from an EMBL/GenBank/DDBJ whole genome shotgun (WGS) entry which is preliminary data.</text>
</comment>
<dbReference type="Pfam" id="PF12638">
    <property type="entry name" value="Staygreen"/>
    <property type="match status" value="1"/>
</dbReference>
<organism evidence="7 8">
    <name type="scientific">Riccia fluitans</name>
    <dbReference type="NCBI Taxonomy" id="41844"/>
    <lineage>
        <taxon>Eukaryota</taxon>
        <taxon>Viridiplantae</taxon>
        <taxon>Streptophyta</taxon>
        <taxon>Embryophyta</taxon>
        <taxon>Marchantiophyta</taxon>
        <taxon>Marchantiopsida</taxon>
        <taxon>Marchantiidae</taxon>
        <taxon>Marchantiales</taxon>
        <taxon>Ricciaceae</taxon>
        <taxon>Riccia</taxon>
    </lineage>
</organism>
<evidence type="ECO:0000256" key="3">
    <source>
        <dbReference type="ARBA" id="ARBA00022528"/>
    </source>
</evidence>
<keyword evidence="3" id="KW-0150">Chloroplast</keyword>
<gene>
    <name evidence="7" type="ORF">R1flu_020165</name>
</gene>
<evidence type="ECO:0000256" key="2">
    <source>
        <dbReference type="ARBA" id="ARBA00009234"/>
    </source>
</evidence>
<feature type="domain" description="Staygreen protein" evidence="6">
    <location>
        <begin position="114"/>
        <end position="264"/>
    </location>
</feature>
<comment type="similarity">
    <text evidence="2">Belongs to the staygreen family.</text>
</comment>
<keyword evidence="4" id="KW-0934">Plastid</keyword>
<dbReference type="PANTHER" id="PTHR31750:SF4">
    <property type="entry name" value="LP06106P"/>
    <property type="match status" value="1"/>
</dbReference>
<name>A0ABD1ZKQ5_9MARC</name>
<reference evidence="7 8" key="1">
    <citation type="submission" date="2024-09" db="EMBL/GenBank/DDBJ databases">
        <title>Chromosome-scale assembly of Riccia fluitans.</title>
        <authorList>
            <person name="Paukszto L."/>
            <person name="Sawicki J."/>
            <person name="Karawczyk K."/>
            <person name="Piernik-Szablinska J."/>
            <person name="Szczecinska M."/>
            <person name="Mazdziarz M."/>
        </authorList>
    </citation>
    <scope>NUCLEOTIDE SEQUENCE [LARGE SCALE GENOMIC DNA]</scope>
    <source>
        <strain evidence="7">Rf_01</strain>
        <tissue evidence="7">Aerial parts of the thallus</tissue>
    </source>
</reference>
<keyword evidence="5" id="KW-0809">Transit peptide</keyword>
<dbReference type="GO" id="GO:0009507">
    <property type="term" value="C:chloroplast"/>
    <property type="evidence" value="ECO:0007669"/>
    <property type="project" value="UniProtKB-SubCell"/>
</dbReference>
<dbReference type="InterPro" id="IPR024438">
    <property type="entry name" value="Staygreen"/>
</dbReference>
<evidence type="ECO:0000313" key="7">
    <source>
        <dbReference type="EMBL" id="KAL2652037.1"/>
    </source>
</evidence>